<dbReference type="Proteomes" id="UP001166304">
    <property type="component" value="Unassembled WGS sequence"/>
</dbReference>
<dbReference type="CDD" id="cd02440">
    <property type="entry name" value="AdoMet_MTases"/>
    <property type="match status" value="1"/>
</dbReference>
<dbReference type="InterPro" id="IPR013216">
    <property type="entry name" value="Methyltransf_11"/>
</dbReference>
<dbReference type="GO" id="GO:0008757">
    <property type="term" value="F:S-adenosylmethionine-dependent methyltransferase activity"/>
    <property type="evidence" value="ECO:0007669"/>
    <property type="project" value="InterPro"/>
</dbReference>
<organism evidence="2 3">
    <name type="scientific">Haloarcula salina</name>
    <dbReference type="NCBI Taxonomy" id="1429914"/>
    <lineage>
        <taxon>Archaea</taxon>
        <taxon>Methanobacteriati</taxon>
        <taxon>Methanobacteriota</taxon>
        <taxon>Stenosarchaea group</taxon>
        <taxon>Halobacteria</taxon>
        <taxon>Halobacteriales</taxon>
        <taxon>Haloarculaceae</taxon>
        <taxon>Haloarcula</taxon>
    </lineage>
</organism>
<feature type="domain" description="Methyltransferase type 11" evidence="1">
    <location>
        <begin position="24"/>
        <end position="123"/>
    </location>
</feature>
<sequence>MGVDVPRTVRTALADRPVRGRVCLEAGAGVGNATAGLLDAGASRVYAVTNDPEHAAAVRERLGRTHPDRLVVVEADLRATPLATDSVDVVTAHGLCNVLDPPALDRVAAELSRVARPDAHLVVDDYAPPPEEAAVSRLFALENAAARLVDGRPLLTFYPADLLAGVFAGHGWAFERRETLLDPVPWTEAHLKAHANEVRDRAAALPSALGDPLEAMADDLVDDIGSERAGEMYSLAFRRTDE</sequence>
<dbReference type="Gene3D" id="3.40.50.150">
    <property type="entry name" value="Vaccinia Virus protein VP39"/>
    <property type="match status" value="1"/>
</dbReference>
<evidence type="ECO:0000259" key="1">
    <source>
        <dbReference type="Pfam" id="PF08241"/>
    </source>
</evidence>
<keyword evidence="3" id="KW-1185">Reference proteome</keyword>
<evidence type="ECO:0000313" key="3">
    <source>
        <dbReference type="Proteomes" id="UP001166304"/>
    </source>
</evidence>
<dbReference type="SUPFAM" id="SSF53335">
    <property type="entry name" value="S-adenosyl-L-methionine-dependent methyltransferases"/>
    <property type="match status" value="1"/>
</dbReference>
<protein>
    <submittedName>
        <fullName evidence="2">Class I SAM-dependent methyltransferase</fullName>
    </submittedName>
</protein>
<comment type="caution">
    <text evidence="2">The sequence shown here is derived from an EMBL/GenBank/DDBJ whole genome shotgun (WGS) entry which is preliminary data.</text>
</comment>
<dbReference type="GO" id="GO:0032259">
    <property type="term" value="P:methylation"/>
    <property type="evidence" value="ECO:0007669"/>
    <property type="project" value="UniProtKB-KW"/>
</dbReference>
<keyword evidence="2" id="KW-0808">Transferase</keyword>
<dbReference type="EMBL" id="JAHQXE010000006">
    <property type="protein sequence ID" value="MBV0903616.1"/>
    <property type="molecule type" value="Genomic_DNA"/>
</dbReference>
<accession>A0AA41G4T8</accession>
<evidence type="ECO:0000313" key="2">
    <source>
        <dbReference type="EMBL" id="MBV0903616.1"/>
    </source>
</evidence>
<gene>
    <name evidence="2" type="ORF">KTS37_17675</name>
</gene>
<dbReference type="RefSeq" id="WP_162414659.1">
    <property type="nucleotide sequence ID" value="NZ_JAHQXE010000006.1"/>
</dbReference>
<keyword evidence="2" id="KW-0489">Methyltransferase</keyword>
<name>A0AA41G4T8_9EURY</name>
<proteinExistence type="predicted"/>
<reference evidence="2" key="1">
    <citation type="submission" date="2021-06" db="EMBL/GenBank/DDBJ databases">
        <title>New haloarchaea isolates fom saline soil.</title>
        <authorList>
            <person name="Duran-Viseras A."/>
            <person name="Sanchez-Porro C.S."/>
            <person name="Ventosa A."/>
        </authorList>
    </citation>
    <scope>NUCLEOTIDE SEQUENCE</scope>
    <source>
        <strain evidence="2">JCM 18369</strain>
    </source>
</reference>
<dbReference type="Pfam" id="PF08241">
    <property type="entry name" value="Methyltransf_11"/>
    <property type="match status" value="1"/>
</dbReference>
<dbReference type="AlphaFoldDB" id="A0AA41G4T8"/>
<dbReference type="InterPro" id="IPR029063">
    <property type="entry name" value="SAM-dependent_MTases_sf"/>
</dbReference>